<evidence type="ECO:0000313" key="1">
    <source>
        <dbReference type="EMBL" id="KAI3362991.1"/>
    </source>
</evidence>
<comment type="caution">
    <text evidence="1">The sequence shown here is derived from an EMBL/GenBank/DDBJ whole genome shotgun (WGS) entry which is preliminary data.</text>
</comment>
<proteinExistence type="predicted"/>
<feature type="non-terminal residue" evidence="1">
    <location>
        <position position="1"/>
    </location>
</feature>
<evidence type="ECO:0000313" key="2">
    <source>
        <dbReference type="Proteomes" id="UP000831701"/>
    </source>
</evidence>
<protein>
    <submittedName>
        <fullName evidence="1">Uncharacterized protein</fullName>
    </submittedName>
</protein>
<dbReference type="EMBL" id="CM041544">
    <property type="protein sequence ID" value="KAI3362991.1"/>
    <property type="molecule type" value="Genomic_DNA"/>
</dbReference>
<dbReference type="Proteomes" id="UP000831701">
    <property type="component" value="Chromosome 14"/>
</dbReference>
<accession>A0ACB8W5I4</accession>
<sequence>VWDMAETETQLMLSVGLIEKDVNGDTLWVWCYPSVGSDLKESPAQQVLPDAGRPGFPHLCVWSVLQNLVLHHHRGGPGTHSTEQGTASRDRGDVTHFSIVVTAKDFNPEKYAALSRVLCRMYIKHGSPVKMMEAYVTVLTKGICQSDENGSFLIKDYDVRKAYLAGSVKDVVSQFGMETIILYTALMLKKKIVVHHPRIEALLEFTRVLPTLTWHRKDWSILHPYVHLTDTELEDLKKCPGEAASCDEQICSRIRGSGSEQQIGLVRRVCEPPGQCHHSITECQRGLGYGEVTQRHRPALIVQSAEDAEKSDSQVIKDISVKTKEILANLVGLADECEDSKITLEGLKQRHFPPATENFLFHLAAAEQLLRI</sequence>
<gene>
    <name evidence="1" type="ORF">L3Q82_011665</name>
</gene>
<keyword evidence="2" id="KW-1185">Reference proteome</keyword>
<reference evidence="1" key="1">
    <citation type="submission" date="2022-04" db="EMBL/GenBank/DDBJ databases">
        <title>Jade perch genome.</title>
        <authorList>
            <person name="Chao B."/>
        </authorList>
    </citation>
    <scope>NUCLEOTIDE SEQUENCE</scope>
    <source>
        <strain evidence="1">CB-2022</strain>
    </source>
</reference>
<organism evidence="1 2">
    <name type="scientific">Scortum barcoo</name>
    <name type="common">barcoo grunter</name>
    <dbReference type="NCBI Taxonomy" id="214431"/>
    <lineage>
        <taxon>Eukaryota</taxon>
        <taxon>Metazoa</taxon>
        <taxon>Chordata</taxon>
        <taxon>Craniata</taxon>
        <taxon>Vertebrata</taxon>
        <taxon>Euteleostomi</taxon>
        <taxon>Actinopterygii</taxon>
        <taxon>Neopterygii</taxon>
        <taxon>Teleostei</taxon>
        <taxon>Neoteleostei</taxon>
        <taxon>Acanthomorphata</taxon>
        <taxon>Eupercaria</taxon>
        <taxon>Centrarchiformes</taxon>
        <taxon>Terapontoidei</taxon>
        <taxon>Terapontidae</taxon>
        <taxon>Scortum</taxon>
    </lineage>
</organism>
<name>A0ACB8W5I4_9TELE</name>